<keyword evidence="3" id="KW-0548">Nucleotidyltransferase</keyword>
<dbReference type="GO" id="GO:0006826">
    <property type="term" value="P:iron ion transport"/>
    <property type="evidence" value="ECO:0007669"/>
    <property type="project" value="TreeGrafter"/>
</dbReference>
<feature type="transmembrane region" description="Helical" evidence="2">
    <location>
        <begin position="253"/>
        <end position="275"/>
    </location>
</feature>
<dbReference type="PANTHER" id="PTHR32361:SF26">
    <property type="entry name" value="FAD-BINDING 8 DOMAIN-CONTAINING PROTEIN-RELATED"/>
    <property type="match status" value="1"/>
</dbReference>
<dbReference type="Proteomes" id="UP000002762">
    <property type="component" value="Unassembled WGS sequence"/>
</dbReference>
<dbReference type="AlphaFoldDB" id="J5J9L9"/>
<protein>
    <submittedName>
        <fullName evidence="3">Reverse transcriptase</fullName>
    </submittedName>
</protein>
<dbReference type="GeneID" id="19893291"/>
<dbReference type="GO" id="GO:0000293">
    <property type="term" value="F:ferric-chelate reductase activity"/>
    <property type="evidence" value="ECO:0007669"/>
    <property type="project" value="TreeGrafter"/>
</dbReference>
<sequence length="544" mass="60964">MDSRLKFKQHIARASTKGLEAAMELKRLRGLSAATARQLFISTVVPLVDYASNVWMHAYQDKLVGPINRVQKAGAQAIVGTFLTVATAVAEAEANLVSVGERHRKRMIKMWLVMHTLPDTNPLRRITSRMKKFYAKHRSPLYKVARRLAAVPTDQLESILPFTIEPWRKKVTTMTDSQVDEGSSAKGDMVIATSSSARNSVVGSPGVINFWFGISTDSYFWSSQKGAGTDQQENIRQKSFYILGLSLRSCRRLHALAVVLAVALTVFHAAAAGAAKGRLDLHTPKDVFALVVIHLALRSVWYKVALRTHQILSFAFVYGLWRHASSADLFPRLYLKPAVVEAAAGESWTNASLWVPWASLGSAAQTHPFTVISWSEKLQKHLDLFIEPRGGFTKDLFALSDRGPATRRAMFNGPYGKNYQYIYMKMLLCWPPDLALLVTYRVGIAAQKLLNEALDEDKLDGEYNLRISIYINSENIVEVKFGDRATAYSGEILLANVVSSELRERRPGSKTVISVFAKCFIRDALNDLLWQIRRSNIDIMYTDY</sequence>
<dbReference type="HOGENOM" id="CLU_500545_0_0_1"/>
<evidence type="ECO:0000256" key="1">
    <source>
        <dbReference type="ARBA" id="ARBA00022448"/>
    </source>
</evidence>
<dbReference type="InParanoid" id="J5J9L9"/>
<keyword evidence="3" id="KW-0695">RNA-directed DNA polymerase</keyword>
<dbReference type="GO" id="GO:0003964">
    <property type="term" value="F:RNA-directed DNA polymerase activity"/>
    <property type="evidence" value="ECO:0007669"/>
    <property type="project" value="UniProtKB-KW"/>
</dbReference>
<proteinExistence type="predicted"/>
<organism evidence="3 4">
    <name type="scientific">Beauveria bassiana (strain ARSEF 2860)</name>
    <name type="common">White muscardine disease fungus</name>
    <name type="synonym">Tritirachium shiotae</name>
    <dbReference type="NCBI Taxonomy" id="655819"/>
    <lineage>
        <taxon>Eukaryota</taxon>
        <taxon>Fungi</taxon>
        <taxon>Dikarya</taxon>
        <taxon>Ascomycota</taxon>
        <taxon>Pezizomycotina</taxon>
        <taxon>Sordariomycetes</taxon>
        <taxon>Hypocreomycetidae</taxon>
        <taxon>Hypocreales</taxon>
        <taxon>Cordycipitaceae</taxon>
        <taxon>Beauveria</taxon>
    </lineage>
</organism>
<evidence type="ECO:0000313" key="3">
    <source>
        <dbReference type="EMBL" id="EJP60776.1"/>
    </source>
</evidence>
<dbReference type="PANTHER" id="PTHR32361">
    <property type="entry name" value="FERRIC/CUPRIC REDUCTASE TRANSMEMBRANE COMPONENT"/>
    <property type="match status" value="1"/>
</dbReference>
<name>J5J9L9_BEAB2</name>
<accession>J5J9L9</accession>
<dbReference type="GO" id="GO:0005886">
    <property type="term" value="C:plasma membrane"/>
    <property type="evidence" value="ECO:0007669"/>
    <property type="project" value="TreeGrafter"/>
</dbReference>
<dbReference type="RefSeq" id="XP_008603598.1">
    <property type="nucleotide sequence ID" value="XM_008605376.1"/>
</dbReference>
<keyword evidence="2" id="KW-0472">Membrane</keyword>
<reference evidence="3 4" key="1">
    <citation type="journal article" date="2012" name="Sci. Rep.">
        <title>Genomic perspectives on the evolution of fungal entomopathogenicity in Beauveria bassiana.</title>
        <authorList>
            <person name="Xiao G."/>
            <person name="Ying S.H."/>
            <person name="Zheng P."/>
            <person name="Wang Z.L."/>
            <person name="Zhang S."/>
            <person name="Xie X.Q."/>
            <person name="Shang Y."/>
            <person name="St Leger R.J."/>
            <person name="Zhao G.P."/>
            <person name="Wang C."/>
            <person name="Feng M.G."/>
        </authorList>
    </citation>
    <scope>NUCLEOTIDE SEQUENCE [LARGE SCALE GENOMIC DNA]</scope>
    <source>
        <strain evidence="3 4">ARSEF 2860</strain>
    </source>
</reference>
<keyword evidence="2" id="KW-1133">Transmembrane helix</keyword>
<dbReference type="GO" id="GO:0015677">
    <property type="term" value="P:copper ion import"/>
    <property type="evidence" value="ECO:0007669"/>
    <property type="project" value="TreeGrafter"/>
</dbReference>
<keyword evidence="1" id="KW-0813">Transport</keyword>
<dbReference type="InterPro" id="IPR051410">
    <property type="entry name" value="Ferric/Cupric_Reductase"/>
</dbReference>
<keyword evidence="4" id="KW-1185">Reference proteome</keyword>
<keyword evidence="3" id="KW-0808">Transferase</keyword>
<evidence type="ECO:0000256" key="2">
    <source>
        <dbReference type="SAM" id="Phobius"/>
    </source>
</evidence>
<dbReference type="EMBL" id="JH725263">
    <property type="protein sequence ID" value="EJP60776.1"/>
    <property type="molecule type" value="Genomic_DNA"/>
</dbReference>
<gene>
    <name evidence="3" type="ORF">BBA_10279</name>
</gene>
<dbReference type="GO" id="GO:0006879">
    <property type="term" value="P:intracellular iron ion homeostasis"/>
    <property type="evidence" value="ECO:0007669"/>
    <property type="project" value="TreeGrafter"/>
</dbReference>
<keyword evidence="2" id="KW-0812">Transmembrane</keyword>
<dbReference type="STRING" id="655819.J5J9L9"/>
<evidence type="ECO:0000313" key="4">
    <source>
        <dbReference type="Proteomes" id="UP000002762"/>
    </source>
</evidence>